<sequence length="352" mass="41635">MILYDLSSLIHRALHTSIKQMNPHKKDGKYITEEFISGTIFRIIEELLENYRLYRVKYNTMVICIDDHSVPYWRKSLYPDYKAQRKTQREESEVNFKEVYKHINILIRILNDYTPFKAIGVPGAEADDIIGVLTRKFCKAESILILSPDKDFKQLHKLGDIKQYSAITNKWVVNDDPEGWERIHCCLGDAADNVPRVVDFSEFTPEFKAYYQGTELDFYKLDENLKLGIINNFNEVYPDVEVYKKQRFGEAALNKKIKEFGSLDAFLDSNEIYRLNYNRNYKLVMDSEIPIDIELEILKKYTESSTDFNMENLNKYFSFYNITTCSQWFSQLWNEMSKPIEMTPWNVDFSKI</sequence>
<dbReference type="SUPFAM" id="SSF88723">
    <property type="entry name" value="PIN domain-like"/>
    <property type="match status" value="1"/>
</dbReference>
<protein>
    <submittedName>
        <fullName evidence="4">DNA polymerase I</fullName>
        <ecNumber evidence="4">2.7.7.7</ecNumber>
    </submittedName>
</protein>
<dbReference type="Pfam" id="PF02739">
    <property type="entry name" value="5_3_exonuc_N"/>
    <property type="match status" value="1"/>
</dbReference>
<dbReference type="InterPro" id="IPR002421">
    <property type="entry name" value="5-3_exonuclease"/>
</dbReference>
<feature type="domain" description="5'-3' exonuclease" evidence="3">
    <location>
        <begin position="1"/>
        <end position="299"/>
    </location>
</feature>
<dbReference type="InterPro" id="IPR038969">
    <property type="entry name" value="FEN"/>
</dbReference>
<dbReference type="SMART" id="SM00475">
    <property type="entry name" value="53EXOc"/>
    <property type="match status" value="1"/>
</dbReference>
<proteinExistence type="predicted"/>
<dbReference type="Gene3D" id="3.40.50.1010">
    <property type="entry name" value="5'-nuclease"/>
    <property type="match status" value="1"/>
</dbReference>
<dbReference type="PANTHER" id="PTHR42646:SF2">
    <property type="entry name" value="5'-3' EXONUCLEASE FAMILY PROTEIN"/>
    <property type="match status" value="1"/>
</dbReference>
<accession>A0A410T702</accession>
<dbReference type="InterPro" id="IPR020046">
    <property type="entry name" value="5-3_exonucl_a-hlix_arch_N"/>
</dbReference>
<keyword evidence="1" id="KW-0540">Nuclease</keyword>
<dbReference type="GO" id="GO:0003677">
    <property type="term" value="F:DNA binding"/>
    <property type="evidence" value="ECO:0007669"/>
    <property type="project" value="InterPro"/>
</dbReference>
<organism evidence="4 5">
    <name type="scientific">Campylobacter phage CP20</name>
    <dbReference type="NCBI Taxonomy" id="2506428"/>
    <lineage>
        <taxon>Viruses</taxon>
        <taxon>Duplodnaviria</taxon>
        <taxon>Heunggongvirae</taxon>
        <taxon>Uroviricota</taxon>
        <taxon>Caudoviricetes</taxon>
        <taxon>Connertonviridae</taxon>
        <taxon>Firehammervirus</taxon>
        <taxon>Firehammervirus CPt10</taxon>
    </lineage>
</organism>
<evidence type="ECO:0000313" key="4">
    <source>
        <dbReference type="EMBL" id="QAU04749.1"/>
    </source>
</evidence>
<dbReference type="GO" id="GO:0033567">
    <property type="term" value="P:DNA replication, Okazaki fragment processing"/>
    <property type="evidence" value="ECO:0007669"/>
    <property type="project" value="InterPro"/>
</dbReference>
<dbReference type="EC" id="2.7.7.7" evidence="4"/>
<evidence type="ECO:0000256" key="2">
    <source>
        <dbReference type="ARBA" id="ARBA00022801"/>
    </source>
</evidence>
<dbReference type="PANTHER" id="PTHR42646">
    <property type="entry name" value="FLAP ENDONUCLEASE XNI"/>
    <property type="match status" value="1"/>
</dbReference>
<dbReference type="Proteomes" id="UP000290538">
    <property type="component" value="Segment"/>
</dbReference>
<dbReference type="GO" id="GO:0003887">
    <property type="term" value="F:DNA-directed DNA polymerase activity"/>
    <property type="evidence" value="ECO:0007669"/>
    <property type="project" value="UniProtKB-EC"/>
</dbReference>
<dbReference type="GO" id="GO:0017108">
    <property type="term" value="F:5'-flap endonuclease activity"/>
    <property type="evidence" value="ECO:0007669"/>
    <property type="project" value="InterPro"/>
</dbReference>
<dbReference type="EMBL" id="MK408758">
    <property type="protein sequence ID" value="QAU04749.1"/>
    <property type="molecule type" value="Genomic_DNA"/>
</dbReference>
<name>A0A410T702_9CAUD</name>
<reference evidence="4 5" key="1">
    <citation type="submission" date="2019-01" db="EMBL/GenBank/DDBJ databases">
        <title>Complete genome sequence of Campylobacter bacteriophage CP20.</title>
        <authorList>
            <person name="Connerton I.F."/>
        </authorList>
    </citation>
    <scope>NUCLEOTIDE SEQUENCE [LARGE SCALE GENOMIC DNA]</scope>
</reference>
<keyword evidence="2" id="KW-0378">Hydrolase</keyword>
<evidence type="ECO:0000259" key="3">
    <source>
        <dbReference type="SMART" id="SM00475"/>
    </source>
</evidence>
<keyword evidence="4" id="KW-0808">Transferase</keyword>
<keyword evidence="4" id="KW-0548">Nucleotidyltransferase</keyword>
<evidence type="ECO:0000256" key="1">
    <source>
        <dbReference type="ARBA" id="ARBA00022722"/>
    </source>
</evidence>
<evidence type="ECO:0000313" key="5">
    <source>
        <dbReference type="Proteomes" id="UP000290538"/>
    </source>
</evidence>
<dbReference type="InterPro" id="IPR029060">
    <property type="entry name" value="PIN-like_dom_sf"/>
</dbReference>
<dbReference type="GO" id="GO:0008409">
    <property type="term" value="F:5'-3' exonuclease activity"/>
    <property type="evidence" value="ECO:0007669"/>
    <property type="project" value="InterPro"/>
</dbReference>